<dbReference type="Pfam" id="PF13672">
    <property type="entry name" value="PP2C_2"/>
    <property type="match status" value="1"/>
</dbReference>
<evidence type="ECO:0000259" key="1">
    <source>
        <dbReference type="Pfam" id="PF13672"/>
    </source>
</evidence>
<dbReference type="Proteomes" id="UP000576393">
    <property type="component" value="Unassembled WGS sequence"/>
</dbReference>
<sequence>MRIAYETAAAPGRPHNEDFVVAGPDWVAVLDGATAPAGVASGCVHDVPWLVARLGGALAHRLATGPREGLPDLVAAAIRDTMAAHGNTCDLTSPDSPSSTMAVLRRRGDVLDHLVLCDSPIVLRHTGGAVTVVDDDRLDHLPGGRPYGRELVRGLRNRPGGFWVASVVPEAAYEARAGSVPLADVSGALLATDGVTRLVEAYGWTWERLVAVAGSDGPGRLIAEVRAAELEHGAPYPTAKVHDDATAAWVTW</sequence>
<dbReference type="RefSeq" id="WP_179817720.1">
    <property type="nucleotide sequence ID" value="NZ_JACCCO010000001.1"/>
</dbReference>
<protein>
    <recommendedName>
        <fullName evidence="1">PPM-type phosphatase domain-containing protein</fullName>
    </recommendedName>
</protein>
<keyword evidence="3" id="KW-1185">Reference proteome</keyword>
<dbReference type="AlphaFoldDB" id="A0A852UVY4"/>
<evidence type="ECO:0000313" key="2">
    <source>
        <dbReference type="EMBL" id="NYF37871.1"/>
    </source>
</evidence>
<feature type="domain" description="PPM-type phosphatase" evidence="1">
    <location>
        <begin position="24"/>
        <end position="205"/>
    </location>
</feature>
<comment type="caution">
    <text evidence="2">The sequence shown here is derived from an EMBL/GenBank/DDBJ whole genome shotgun (WGS) entry which is preliminary data.</text>
</comment>
<dbReference type="SUPFAM" id="SSF81606">
    <property type="entry name" value="PP2C-like"/>
    <property type="match status" value="1"/>
</dbReference>
<accession>A0A852UVY4</accession>
<dbReference type="EMBL" id="JACCCO010000001">
    <property type="protein sequence ID" value="NYF37871.1"/>
    <property type="molecule type" value="Genomic_DNA"/>
</dbReference>
<dbReference type="InterPro" id="IPR001932">
    <property type="entry name" value="PPM-type_phosphatase-like_dom"/>
</dbReference>
<evidence type="ECO:0000313" key="3">
    <source>
        <dbReference type="Proteomes" id="UP000576393"/>
    </source>
</evidence>
<proteinExistence type="predicted"/>
<reference evidence="2 3" key="1">
    <citation type="submission" date="2020-07" db="EMBL/GenBank/DDBJ databases">
        <title>Sequencing the genomes of 1000 actinobacteria strains.</title>
        <authorList>
            <person name="Klenk H.-P."/>
        </authorList>
    </citation>
    <scope>NUCLEOTIDE SEQUENCE [LARGE SCALE GENOMIC DNA]</scope>
    <source>
        <strain evidence="2 3">DSM 45763</strain>
    </source>
</reference>
<name>A0A852UVY4_9ACTN</name>
<dbReference type="InterPro" id="IPR036457">
    <property type="entry name" value="PPM-type-like_dom_sf"/>
</dbReference>
<gene>
    <name evidence="2" type="ORF">HDA43_000030</name>
</gene>
<dbReference type="Gene3D" id="3.60.40.10">
    <property type="entry name" value="PPM-type phosphatase domain"/>
    <property type="match status" value="1"/>
</dbReference>
<organism evidence="2 3">
    <name type="scientific">Streptosporangium sandarakinum</name>
    <dbReference type="NCBI Taxonomy" id="1260955"/>
    <lineage>
        <taxon>Bacteria</taxon>
        <taxon>Bacillati</taxon>
        <taxon>Actinomycetota</taxon>
        <taxon>Actinomycetes</taxon>
        <taxon>Streptosporangiales</taxon>
        <taxon>Streptosporangiaceae</taxon>
        <taxon>Streptosporangium</taxon>
    </lineage>
</organism>